<evidence type="ECO:0000256" key="1">
    <source>
        <dbReference type="SAM" id="MobiDB-lite"/>
    </source>
</evidence>
<reference evidence="3" key="1">
    <citation type="submission" date="2022-11" db="UniProtKB">
        <authorList>
            <consortium name="WormBaseParasite"/>
        </authorList>
    </citation>
    <scope>IDENTIFICATION</scope>
</reference>
<sequence length="402" mass="44471">MNSIVNILGGVKVKWQKSQRLKSLFVDNDYGNENNNNDDDDDIEVIPFSESEKTKHVFSAPQCSSVSSFSSSPTTSSPFAIFKLIEHKINTLKERGDTIAQATLLEGLTDQVLSVLKTAQQNASNTSDLASLKAKALRPFLENSQDLEQKLLVLDPVGELIEEVIQLANPKRNDTRSDSTPSPNSFAFSSQNKQFKGRLSDQFVSSSGTSPSTSFSAYASNSRYFGESRWKLPKIESKGGLADKNKKVFKFGMDEPKVYYVEHKTVSNVRPQQQSEMKMRLSFWTVRGTCLMFLLRVKMKILGITAAADKDIPKSETREVSSQLTSVLNQVNKAAECAIKEDHPSIAPQQKASKSLHEPKQQVKTEPASNSPSKTVSPVQPASILKKKKNENSNEAMDVSPS</sequence>
<feature type="compositionally biased region" description="Polar residues" evidence="1">
    <location>
        <begin position="364"/>
        <end position="380"/>
    </location>
</feature>
<accession>A0A915E8I6</accession>
<dbReference type="WBParaSite" id="jg3682">
    <property type="protein sequence ID" value="jg3682"/>
    <property type="gene ID" value="jg3682"/>
</dbReference>
<evidence type="ECO:0000313" key="3">
    <source>
        <dbReference type="WBParaSite" id="jg3682"/>
    </source>
</evidence>
<proteinExistence type="predicted"/>
<feature type="region of interest" description="Disordered" evidence="1">
    <location>
        <begin position="170"/>
        <end position="191"/>
    </location>
</feature>
<name>A0A915E8I6_9BILA</name>
<evidence type="ECO:0000313" key="2">
    <source>
        <dbReference type="Proteomes" id="UP000887574"/>
    </source>
</evidence>
<feature type="compositionally biased region" description="Polar residues" evidence="1">
    <location>
        <begin position="178"/>
        <end position="191"/>
    </location>
</feature>
<keyword evidence="2" id="KW-1185">Reference proteome</keyword>
<organism evidence="2 3">
    <name type="scientific">Ditylenchus dipsaci</name>
    <dbReference type="NCBI Taxonomy" id="166011"/>
    <lineage>
        <taxon>Eukaryota</taxon>
        <taxon>Metazoa</taxon>
        <taxon>Ecdysozoa</taxon>
        <taxon>Nematoda</taxon>
        <taxon>Chromadorea</taxon>
        <taxon>Rhabditida</taxon>
        <taxon>Tylenchina</taxon>
        <taxon>Tylenchomorpha</taxon>
        <taxon>Sphaerularioidea</taxon>
        <taxon>Anguinidae</taxon>
        <taxon>Anguininae</taxon>
        <taxon>Ditylenchus</taxon>
    </lineage>
</organism>
<feature type="region of interest" description="Disordered" evidence="1">
    <location>
        <begin position="340"/>
        <end position="402"/>
    </location>
</feature>
<dbReference type="AlphaFoldDB" id="A0A915E8I6"/>
<protein>
    <submittedName>
        <fullName evidence="3">Uncharacterized protein</fullName>
    </submittedName>
</protein>
<dbReference type="Proteomes" id="UP000887574">
    <property type="component" value="Unplaced"/>
</dbReference>